<dbReference type="OrthoDB" id="6579831at2"/>
<keyword evidence="5" id="KW-1185">Reference proteome</keyword>
<dbReference type="GO" id="GO:0009264">
    <property type="term" value="P:deoxyribonucleotide catabolic process"/>
    <property type="evidence" value="ECO:0007669"/>
    <property type="project" value="UniProtKB-UniRule"/>
</dbReference>
<name>A0A3A9YW92_9ACTN</name>
<evidence type="ECO:0000313" key="5">
    <source>
        <dbReference type="Proteomes" id="UP000272474"/>
    </source>
</evidence>
<dbReference type="GO" id="GO:0004139">
    <property type="term" value="F:deoxyribose-phosphate aldolase activity"/>
    <property type="evidence" value="ECO:0007669"/>
    <property type="project" value="UniProtKB-UniRule"/>
</dbReference>
<dbReference type="SMART" id="SM01133">
    <property type="entry name" value="DeoC"/>
    <property type="match status" value="1"/>
</dbReference>
<dbReference type="NCBIfam" id="TIGR00126">
    <property type="entry name" value="deoC"/>
    <property type="match status" value="1"/>
</dbReference>
<sequence>MTESPRPPAGSLARRIDISCVQAEHGRPDIDRLAAAARAHGFVSAHVLPSWVPELRELLAGSGTLAGAPVGFPSGGATTAAKLAEARELLGLGVGELDVVIAIGRLKSGETGYVRRELDAVRRLVDGAVPLRAIIEVGRLTEEEIRAAAHCVAEAGVPWLKTGTGWSGRPTTPDHIRLIRAEIGEGTLLKAAGGIRDLATIRTMEELGVRRFGMNLTAAVAAVTAAGEAAA</sequence>
<protein>
    <recommendedName>
        <fullName evidence="3">Deoxyribose-phosphate aldolase</fullName>
        <ecNumber evidence="3">4.1.2.4</ecNumber>
    </recommendedName>
</protein>
<dbReference type="EMBL" id="RBAL01000013">
    <property type="protein sequence ID" value="RKN39486.1"/>
    <property type="molecule type" value="Genomic_DNA"/>
</dbReference>
<proteinExistence type="predicted"/>
<dbReference type="PANTHER" id="PTHR10889:SF1">
    <property type="entry name" value="DEOXYRIBOSE-PHOSPHATE ALDOLASE"/>
    <property type="match status" value="1"/>
</dbReference>
<comment type="caution">
    <text evidence="4">The sequence shown here is derived from an EMBL/GenBank/DDBJ whole genome shotgun (WGS) entry which is preliminary data.</text>
</comment>
<evidence type="ECO:0000256" key="3">
    <source>
        <dbReference type="NCBIfam" id="TIGR00126"/>
    </source>
</evidence>
<reference evidence="4 5" key="1">
    <citation type="journal article" date="2014" name="Int. J. Syst. Evol. Microbiol.">
        <title>Streptomyces hoynatensis sp. nov., isolated from deep marine sediment.</title>
        <authorList>
            <person name="Veyisoglu A."/>
            <person name="Sahin N."/>
        </authorList>
    </citation>
    <scope>NUCLEOTIDE SEQUENCE [LARGE SCALE GENOMIC DNA]</scope>
    <source>
        <strain evidence="4 5">KCTC 29097</strain>
    </source>
</reference>
<dbReference type="RefSeq" id="WP_120682115.1">
    <property type="nucleotide sequence ID" value="NZ_RBAL01000013.1"/>
</dbReference>
<accession>A0A3A9YW92</accession>
<dbReference type="PIRSF" id="PIRSF001357">
    <property type="entry name" value="DeoC"/>
    <property type="match status" value="1"/>
</dbReference>
<dbReference type="InterPro" id="IPR011343">
    <property type="entry name" value="DeoC"/>
</dbReference>
<dbReference type="EC" id="4.1.2.4" evidence="3"/>
<dbReference type="Gene3D" id="3.20.20.70">
    <property type="entry name" value="Aldolase class I"/>
    <property type="match status" value="1"/>
</dbReference>
<keyword evidence="2" id="KW-0704">Schiff base</keyword>
<evidence type="ECO:0000256" key="2">
    <source>
        <dbReference type="ARBA" id="ARBA00023270"/>
    </source>
</evidence>
<evidence type="ECO:0000313" key="4">
    <source>
        <dbReference type="EMBL" id="RKN39486.1"/>
    </source>
</evidence>
<dbReference type="Proteomes" id="UP000272474">
    <property type="component" value="Unassembled WGS sequence"/>
</dbReference>
<dbReference type="CDD" id="cd00959">
    <property type="entry name" value="DeoC"/>
    <property type="match status" value="1"/>
</dbReference>
<dbReference type="InterPro" id="IPR002915">
    <property type="entry name" value="DeoC/FbaB/LacD_aldolase"/>
</dbReference>
<dbReference type="SUPFAM" id="SSF51569">
    <property type="entry name" value="Aldolase"/>
    <property type="match status" value="1"/>
</dbReference>
<keyword evidence="4" id="KW-0456">Lyase</keyword>
<dbReference type="AlphaFoldDB" id="A0A3A9YW92"/>
<dbReference type="PANTHER" id="PTHR10889">
    <property type="entry name" value="DEOXYRIBOSE-PHOSPHATE ALDOLASE"/>
    <property type="match status" value="1"/>
</dbReference>
<organism evidence="4 5">
    <name type="scientific">Streptomyces hoynatensis</name>
    <dbReference type="NCBI Taxonomy" id="1141874"/>
    <lineage>
        <taxon>Bacteria</taxon>
        <taxon>Bacillati</taxon>
        <taxon>Actinomycetota</taxon>
        <taxon>Actinomycetes</taxon>
        <taxon>Kitasatosporales</taxon>
        <taxon>Streptomycetaceae</taxon>
        <taxon>Streptomyces</taxon>
    </lineage>
</organism>
<dbReference type="GO" id="GO:0005737">
    <property type="term" value="C:cytoplasm"/>
    <property type="evidence" value="ECO:0007669"/>
    <property type="project" value="InterPro"/>
</dbReference>
<dbReference type="InterPro" id="IPR013785">
    <property type="entry name" value="Aldolase_TIM"/>
</dbReference>
<keyword evidence="1" id="KW-0963">Cytoplasm</keyword>
<dbReference type="GO" id="GO:0016052">
    <property type="term" value="P:carbohydrate catabolic process"/>
    <property type="evidence" value="ECO:0007669"/>
    <property type="project" value="TreeGrafter"/>
</dbReference>
<evidence type="ECO:0000256" key="1">
    <source>
        <dbReference type="ARBA" id="ARBA00022490"/>
    </source>
</evidence>
<gene>
    <name evidence="4" type="primary">deoC</name>
    <name evidence="4" type="ORF">D7294_21065</name>
</gene>